<name>A0AAE4AIA7_RALSL</name>
<sequence>MPEPDRCLTPRGTWLAIWPRMWHELWHVLATQPCAPPDLFCDLARDLTAALAPSPDPDSTPLAELANDPQASRAWFAALPAEDIASESALVTFLQDAYATLGELGGETLASAYFRLLGGLIDTYNLRYELRRPCTLALSLPGLFGSLMQTLRDQTGQDLHLATLMREFDHAFRDVHDDATDIRIKTCMQKQINLLEALARHCTGVTEHTLGNVCNQVAHWPHRKVKEAMQNLYAFTSDYPGIRHSGTPGNARRTINMRDMIAMSILLVGFTPYLVEGFDAKRVWRG</sequence>
<dbReference type="KEGG" id="rsy:RSUY_00930"/>
<proteinExistence type="predicted"/>
<gene>
    <name evidence="1" type="ORF">LBW55_20410</name>
</gene>
<dbReference type="RefSeq" id="WP_003261700.1">
    <property type="nucleotide sequence ID" value="NZ_CDQJ01000001.1"/>
</dbReference>
<organism evidence="1 2">
    <name type="scientific">Ralstonia solanacearum</name>
    <name type="common">Pseudomonas solanacearum</name>
    <dbReference type="NCBI Taxonomy" id="305"/>
    <lineage>
        <taxon>Bacteria</taxon>
        <taxon>Pseudomonadati</taxon>
        <taxon>Pseudomonadota</taxon>
        <taxon>Betaproteobacteria</taxon>
        <taxon>Burkholderiales</taxon>
        <taxon>Burkholderiaceae</taxon>
        <taxon>Ralstonia</taxon>
        <taxon>Ralstonia solanacearum species complex</taxon>
    </lineage>
</organism>
<dbReference type="EMBL" id="JAIVEX010000011">
    <property type="protein sequence ID" value="MDB0523972.1"/>
    <property type="molecule type" value="Genomic_DNA"/>
</dbReference>
<comment type="caution">
    <text evidence="1">The sequence shown here is derived from an EMBL/GenBank/DDBJ whole genome shotgun (WGS) entry which is preliminary data.</text>
</comment>
<dbReference type="Proteomes" id="UP001143674">
    <property type="component" value="Unassembled WGS sequence"/>
</dbReference>
<evidence type="ECO:0000313" key="1">
    <source>
        <dbReference type="EMBL" id="MDB0523972.1"/>
    </source>
</evidence>
<accession>A0AAE4AIA7</accession>
<protein>
    <submittedName>
        <fullName evidence="1">Uncharacterized protein</fullName>
    </submittedName>
</protein>
<dbReference type="AlphaFoldDB" id="A0AAE4AIA7"/>
<reference evidence="1" key="1">
    <citation type="submission" date="2021-09" db="EMBL/GenBank/DDBJ databases">
        <title>Genomic analysis of Ralstonia spp.</title>
        <authorList>
            <person name="Aburjaile F."/>
            <person name="Ariute J.C."/>
            <person name="Pais A.K.L."/>
            <person name="Albuquerque G.M.R."/>
            <person name="Silva A.M.F."/>
            <person name="Brenig B."/>
            <person name="Azevedo V."/>
            <person name="Matiuzzi M."/>
            <person name="Ramos R."/>
            <person name="Goes-Neto A."/>
            <person name="Soares S."/>
            <person name="Iseppon A.M.B."/>
            <person name="Souza E."/>
            <person name="Gama M."/>
        </authorList>
    </citation>
    <scope>NUCLEOTIDE SEQUENCE</scope>
    <source>
        <strain evidence="1">B4</strain>
    </source>
</reference>
<evidence type="ECO:0000313" key="2">
    <source>
        <dbReference type="Proteomes" id="UP001143674"/>
    </source>
</evidence>